<dbReference type="InterPro" id="IPR001789">
    <property type="entry name" value="Sig_transdc_resp-reg_receiver"/>
</dbReference>
<gene>
    <name evidence="4" type="ORF">EWM57_16545</name>
</gene>
<dbReference type="Proteomes" id="UP000294155">
    <property type="component" value="Unassembled WGS sequence"/>
</dbReference>
<evidence type="ECO:0000313" key="4">
    <source>
        <dbReference type="EMBL" id="RYU77861.1"/>
    </source>
</evidence>
<dbReference type="PROSITE" id="PS50110">
    <property type="entry name" value="RESPONSE_REGULATORY"/>
    <property type="match status" value="1"/>
</dbReference>
<keyword evidence="1" id="KW-0597">Phosphoprotein</keyword>
<dbReference type="Pfam" id="PF04397">
    <property type="entry name" value="LytTR"/>
    <property type="match status" value="1"/>
</dbReference>
<feature type="domain" description="HTH LytTR-type" evidence="3">
    <location>
        <begin position="143"/>
        <end position="215"/>
    </location>
</feature>
<feature type="domain" description="Response regulatory" evidence="2">
    <location>
        <begin position="6"/>
        <end position="117"/>
    </location>
</feature>
<dbReference type="Pfam" id="PF00072">
    <property type="entry name" value="Response_reg"/>
    <property type="match status" value="1"/>
</dbReference>
<dbReference type="AlphaFoldDB" id="A0A4Q5L8T7"/>
<dbReference type="GO" id="GO:0000156">
    <property type="term" value="F:phosphorelay response regulator activity"/>
    <property type="evidence" value="ECO:0007669"/>
    <property type="project" value="InterPro"/>
</dbReference>
<dbReference type="SUPFAM" id="SSF52172">
    <property type="entry name" value="CheY-like"/>
    <property type="match status" value="1"/>
</dbReference>
<dbReference type="GO" id="GO:0003677">
    <property type="term" value="F:DNA binding"/>
    <property type="evidence" value="ECO:0007669"/>
    <property type="project" value="InterPro"/>
</dbReference>
<evidence type="ECO:0000259" key="2">
    <source>
        <dbReference type="PROSITE" id="PS50110"/>
    </source>
</evidence>
<dbReference type="EMBL" id="SEWE01000041">
    <property type="protein sequence ID" value="RYU77861.1"/>
    <property type="molecule type" value="Genomic_DNA"/>
</dbReference>
<reference evidence="4 5" key="1">
    <citation type="submission" date="2019-02" db="EMBL/GenBank/DDBJ databases">
        <title>Bacterial novel species isolated from soil.</title>
        <authorList>
            <person name="Jung H.-Y."/>
        </authorList>
    </citation>
    <scope>NUCLEOTIDE SEQUENCE [LARGE SCALE GENOMIC DNA]</scope>
    <source>
        <strain evidence="4 5">1-3-3-3</strain>
    </source>
</reference>
<organism evidence="4 5">
    <name type="scientific">Hymenobacter persicinus</name>
    <dbReference type="NCBI Taxonomy" id="2025506"/>
    <lineage>
        <taxon>Bacteria</taxon>
        <taxon>Pseudomonadati</taxon>
        <taxon>Bacteroidota</taxon>
        <taxon>Cytophagia</taxon>
        <taxon>Cytophagales</taxon>
        <taxon>Hymenobacteraceae</taxon>
        <taxon>Hymenobacter</taxon>
    </lineage>
</organism>
<dbReference type="OrthoDB" id="1646880at2"/>
<name>A0A4Q5L8T7_9BACT</name>
<dbReference type="PANTHER" id="PTHR37299">
    <property type="entry name" value="TRANSCRIPTIONAL REGULATOR-RELATED"/>
    <property type="match status" value="1"/>
</dbReference>
<dbReference type="Gene3D" id="2.40.50.1020">
    <property type="entry name" value="LytTr DNA-binding domain"/>
    <property type="match status" value="1"/>
</dbReference>
<comment type="caution">
    <text evidence="4">The sequence shown here is derived from an EMBL/GenBank/DDBJ whole genome shotgun (WGS) entry which is preliminary data.</text>
</comment>
<evidence type="ECO:0000259" key="3">
    <source>
        <dbReference type="PROSITE" id="PS50930"/>
    </source>
</evidence>
<dbReference type="Gene3D" id="3.40.50.2300">
    <property type="match status" value="1"/>
</dbReference>
<protein>
    <submittedName>
        <fullName evidence="4">Response regulator transcription factor</fullName>
    </submittedName>
</protein>
<proteinExistence type="predicted"/>
<sequence length="243" mass="28140">MQPPLTCAIIEDEYLAQEILEEYIRKVPFLELKGIYASPLEAAGPLQTARPDLLFLDINMPDLDGLSFIPMLNPRPLIILTTAYDQYALKAYELEVRDYLLKPFPFERFYKAVLRLYLESRPLATPAENPAAAVRTEPEQEYIFLKVGHRIQKIATRDILFVEGMKDYLRIHTAQEKIMTLLSFAKLEELLPAREFARVHRSFLVAIDKIDHIEKNRIQLADQLIPISDTYAEGFYRKLKGLQ</sequence>
<dbReference type="SMART" id="SM00850">
    <property type="entry name" value="LytTR"/>
    <property type="match status" value="1"/>
</dbReference>
<dbReference type="InterPro" id="IPR011006">
    <property type="entry name" value="CheY-like_superfamily"/>
</dbReference>
<dbReference type="SMART" id="SM00448">
    <property type="entry name" value="REC"/>
    <property type="match status" value="1"/>
</dbReference>
<dbReference type="PROSITE" id="PS50930">
    <property type="entry name" value="HTH_LYTTR"/>
    <property type="match status" value="1"/>
</dbReference>
<keyword evidence="5" id="KW-1185">Reference proteome</keyword>
<dbReference type="PANTHER" id="PTHR37299:SF1">
    <property type="entry name" value="STAGE 0 SPORULATION PROTEIN A HOMOLOG"/>
    <property type="match status" value="1"/>
</dbReference>
<dbReference type="InterPro" id="IPR007492">
    <property type="entry name" value="LytTR_DNA-bd_dom"/>
</dbReference>
<dbReference type="InterPro" id="IPR046947">
    <property type="entry name" value="LytR-like"/>
</dbReference>
<evidence type="ECO:0000313" key="5">
    <source>
        <dbReference type="Proteomes" id="UP000294155"/>
    </source>
</evidence>
<feature type="modified residue" description="4-aspartylphosphate" evidence="1">
    <location>
        <position position="57"/>
    </location>
</feature>
<accession>A0A4Q5L8T7</accession>
<evidence type="ECO:0000256" key="1">
    <source>
        <dbReference type="PROSITE-ProRule" id="PRU00169"/>
    </source>
</evidence>
<dbReference type="RefSeq" id="WP_129922270.1">
    <property type="nucleotide sequence ID" value="NZ_SEWE01000041.1"/>
</dbReference>